<name>A0A5C8P3W5_9BACI</name>
<comment type="caution">
    <text evidence="2">The sequence shown here is derived from an EMBL/GenBank/DDBJ whole genome shotgun (WGS) entry which is preliminary data.</text>
</comment>
<dbReference type="Proteomes" id="UP000321574">
    <property type="component" value="Unassembled WGS sequence"/>
</dbReference>
<dbReference type="OrthoDB" id="2418411at2"/>
<feature type="transmembrane region" description="Helical" evidence="1">
    <location>
        <begin position="21"/>
        <end position="43"/>
    </location>
</feature>
<dbReference type="AlphaFoldDB" id="A0A5C8P3W5"/>
<gene>
    <name evidence="2" type="ORF">FHP05_02035</name>
</gene>
<accession>A0A5C8P3W5</accession>
<protein>
    <submittedName>
        <fullName evidence="2">Cytochrome c oxidase subunit 2A</fullName>
    </submittedName>
</protein>
<keyword evidence="1" id="KW-0812">Transmembrane</keyword>
<keyword evidence="1" id="KW-0472">Membrane</keyword>
<evidence type="ECO:0000313" key="3">
    <source>
        <dbReference type="Proteomes" id="UP000321574"/>
    </source>
</evidence>
<reference evidence="2 3" key="1">
    <citation type="submission" date="2019-06" db="EMBL/GenBank/DDBJ databases">
        <title>Cerasibacillus sp. nov., isolated from maize field.</title>
        <authorList>
            <person name="Lin S.-Y."/>
            <person name="Tsai C.-F."/>
            <person name="Young C.-C."/>
        </authorList>
    </citation>
    <scope>NUCLEOTIDE SEQUENCE [LARGE SCALE GENOMIC DNA]</scope>
    <source>
        <strain evidence="2 3">CC-CFT480</strain>
    </source>
</reference>
<keyword evidence="3" id="KW-1185">Reference proteome</keyword>
<dbReference type="EMBL" id="VDUW01000001">
    <property type="protein sequence ID" value="TXL67823.1"/>
    <property type="molecule type" value="Genomic_DNA"/>
</dbReference>
<evidence type="ECO:0000256" key="1">
    <source>
        <dbReference type="SAM" id="Phobius"/>
    </source>
</evidence>
<evidence type="ECO:0000313" key="2">
    <source>
        <dbReference type="EMBL" id="TXL67823.1"/>
    </source>
</evidence>
<sequence length="45" mass="5202">MASETKKKHDNKKEPNLKGTLASVMFVLAFIVVSWFWVFGIFVTR</sequence>
<dbReference type="InterPro" id="IPR012538">
    <property type="entry name" value="Cyt_c_oxidase_su2a"/>
</dbReference>
<keyword evidence="1" id="KW-1133">Transmembrane helix</keyword>
<dbReference type="RefSeq" id="WP_147665560.1">
    <property type="nucleotide sequence ID" value="NZ_VDUW01000001.1"/>
</dbReference>
<dbReference type="Pfam" id="PF08113">
    <property type="entry name" value="CoxIIa"/>
    <property type="match status" value="1"/>
</dbReference>
<proteinExistence type="predicted"/>
<organism evidence="2 3">
    <name type="scientific">Cerasibacillus terrae</name>
    <dbReference type="NCBI Taxonomy" id="2498845"/>
    <lineage>
        <taxon>Bacteria</taxon>
        <taxon>Bacillati</taxon>
        <taxon>Bacillota</taxon>
        <taxon>Bacilli</taxon>
        <taxon>Bacillales</taxon>
        <taxon>Bacillaceae</taxon>
        <taxon>Cerasibacillus</taxon>
    </lineage>
</organism>